<sequence length="168" mass="18548">MNQDEYWIREALALAELGAAVGEVPVGALVVYNNQIVGRGYNSPIGRNNPVAHAEILAIQDAAKTLGNYRLLDCDLYVTLEPCGMCAGAMVHSRIRRLIYGATEPKAGAVISQDRALERSSLNHFVEITGGVLTEECSTMLSAFFKKRRQQKKEQRRQQQLLDQVGSD</sequence>
<dbReference type="PANTHER" id="PTHR11079:SF202">
    <property type="entry name" value="TRNA-SPECIFIC ADENOSINE DEAMINASE"/>
    <property type="match status" value="1"/>
</dbReference>
<evidence type="ECO:0000256" key="1">
    <source>
        <dbReference type="ARBA" id="ARBA00010669"/>
    </source>
</evidence>
<gene>
    <name evidence="8 10" type="primary">tadA</name>
    <name evidence="10" type="ORF">M3P05_06540</name>
</gene>
<feature type="binding site" evidence="8">
    <location>
        <position position="86"/>
    </location>
    <ligand>
        <name>Zn(2+)</name>
        <dbReference type="ChEBI" id="CHEBI:29105"/>
        <note>catalytic</note>
    </ligand>
</feature>
<keyword evidence="11" id="KW-1185">Reference proteome</keyword>
<evidence type="ECO:0000256" key="8">
    <source>
        <dbReference type="HAMAP-Rule" id="MF_00972"/>
    </source>
</evidence>
<comment type="function">
    <text evidence="8">Catalyzes the deamination of adenosine to inosine at the wobble position 34 of tRNA(Arg2).</text>
</comment>
<keyword evidence="3 8" id="KW-0819">tRNA processing</keyword>
<dbReference type="InterPro" id="IPR028883">
    <property type="entry name" value="tRNA_aden_deaminase"/>
</dbReference>
<evidence type="ECO:0000256" key="3">
    <source>
        <dbReference type="ARBA" id="ARBA00022694"/>
    </source>
</evidence>
<feature type="binding site" evidence="8">
    <location>
        <position position="83"/>
    </location>
    <ligand>
        <name>Zn(2+)</name>
        <dbReference type="ChEBI" id="CHEBI:29105"/>
        <note>catalytic</note>
    </ligand>
</feature>
<dbReference type="PANTHER" id="PTHR11079">
    <property type="entry name" value="CYTOSINE DEAMINASE FAMILY MEMBER"/>
    <property type="match status" value="1"/>
</dbReference>
<evidence type="ECO:0000256" key="5">
    <source>
        <dbReference type="ARBA" id="ARBA00022801"/>
    </source>
</evidence>
<comment type="similarity">
    <text evidence="1">Belongs to the cytidine and deoxycytidylate deaminase family. ADAT2 subfamily.</text>
</comment>
<reference evidence="10 11" key="1">
    <citation type="submission" date="2022-05" db="EMBL/GenBank/DDBJ databases">
        <authorList>
            <person name="Park J.-S."/>
        </authorList>
    </citation>
    <scope>NUCLEOTIDE SEQUENCE [LARGE SCALE GENOMIC DNA]</scope>
    <source>
        <strain evidence="10 11">2012CJ34-2</strain>
    </source>
</reference>
<dbReference type="HAMAP" id="MF_00972">
    <property type="entry name" value="tRNA_aden_deaminase"/>
    <property type="match status" value="1"/>
</dbReference>
<evidence type="ECO:0000256" key="6">
    <source>
        <dbReference type="ARBA" id="ARBA00022833"/>
    </source>
</evidence>
<evidence type="ECO:0000259" key="9">
    <source>
        <dbReference type="PROSITE" id="PS51747"/>
    </source>
</evidence>
<dbReference type="Gene3D" id="3.40.140.10">
    <property type="entry name" value="Cytidine Deaminase, domain 2"/>
    <property type="match status" value="1"/>
</dbReference>
<evidence type="ECO:0000256" key="2">
    <source>
        <dbReference type="ARBA" id="ARBA00011738"/>
    </source>
</evidence>
<feature type="binding site" evidence="8">
    <location>
        <position position="53"/>
    </location>
    <ligand>
        <name>Zn(2+)</name>
        <dbReference type="ChEBI" id="CHEBI:29105"/>
        <note>catalytic</note>
    </ligand>
</feature>
<evidence type="ECO:0000256" key="7">
    <source>
        <dbReference type="ARBA" id="ARBA00048045"/>
    </source>
</evidence>
<dbReference type="InterPro" id="IPR016192">
    <property type="entry name" value="APOBEC/CMP_deaminase_Zn-bd"/>
</dbReference>
<keyword evidence="4 8" id="KW-0479">Metal-binding</keyword>
<dbReference type="EC" id="3.5.4.33" evidence="8"/>
<dbReference type="InterPro" id="IPR016193">
    <property type="entry name" value="Cytidine_deaminase-like"/>
</dbReference>
<feature type="active site" description="Proton donor" evidence="8">
    <location>
        <position position="55"/>
    </location>
</feature>
<keyword evidence="5 8" id="KW-0378">Hydrolase</keyword>
<name>A0ABT0PDZ5_9GAMM</name>
<dbReference type="GO" id="GO:0052717">
    <property type="term" value="F:tRNA-specific adenosine-34 deaminase activity"/>
    <property type="evidence" value="ECO:0007669"/>
    <property type="project" value="UniProtKB-EC"/>
</dbReference>
<keyword evidence="6 8" id="KW-0862">Zinc</keyword>
<feature type="domain" description="CMP/dCMP-type deaminase" evidence="9">
    <location>
        <begin position="2"/>
        <end position="111"/>
    </location>
</feature>
<comment type="catalytic activity">
    <reaction evidence="7 8">
        <text>adenosine(34) in tRNA + H2O + H(+) = inosine(34) in tRNA + NH4(+)</text>
        <dbReference type="Rhea" id="RHEA:43168"/>
        <dbReference type="Rhea" id="RHEA-COMP:10373"/>
        <dbReference type="Rhea" id="RHEA-COMP:10374"/>
        <dbReference type="ChEBI" id="CHEBI:15377"/>
        <dbReference type="ChEBI" id="CHEBI:15378"/>
        <dbReference type="ChEBI" id="CHEBI:28938"/>
        <dbReference type="ChEBI" id="CHEBI:74411"/>
        <dbReference type="ChEBI" id="CHEBI:82852"/>
        <dbReference type="EC" id="3.5.4.33"/>
    </reaction>
</comment>
<dbReference type="Proteomes" id="UP001203338">
    <property type="component" value="Unassembled WGS sequence"/>
</dbReference>
<dbReference type="EMBL" id="JAMFLX010000006">
    <property type="protein sequence ID" value="MCL6269597.1"/>
    <property type="molecule type" value="Genomic_DNA"/>
</dbReference>
<evidence type="ECO:0000313" key="11">
    <source>
        <dbReference type="Proteomes" id="UP001203338"/>
    </source>
</evidence>
<dbReference type="RefSeq" id="WP_249698650.1">
    <property type="nucleotide sequence ID" value="NZ_JAMFLX010000006.1"/>
</dbReference>
<organism evidence="10 11">
    <name type="scientific">Parendozoicomonas callyspongiae</name>
    <dbReference type="NCBI Taxonomy" id="2942213"/>
    <lineage>
        <taxon>Bacteria</taxon>
        <taxon>Pseudomonadati</taxon>
        <taxon>Pseudomonadota</taxon>
        <taxon>Gammaproteobacteria</taxon>
        <taxon>Oceanospirillales</taxon>
        <taxon>Endozoicomonadaceae</taxon>
        <taxon>Parendozoicomonas</taxon>
    </lineage>
</organism>
<accession>A0ABT0PDZ5</accession>
<dbReference type="Pfam" id="PF00383">
    <property type="entry name" value="dCMP_cyt_deam_1"/>
    <property type="match status" value="1"/>
</dbReference>
<comment type="subunit">
    <text evidence="2 8">Homodimer.</text>
</comment>
<dbReference type="PROSITE" id="PS51747">
    <property type="entry name" value="CYT_DCMP_DEAMINASES_2"/>
    <property type="match status" value="1"/>
</dbReference>
<proteinExistence type="inferred from homology"/>
<dbReference type="SUPFAM" id="SSF53927">
    <property type="entry name" value="Cytidine deaminase-like"/>
    <property type="match status" value="1"/>
</dbReference>
<dbReference type="NCBIfam" id="NF008113">
    <property type="entry name" value="PRK10860.1"/>
    <property type="match status" value="1"/>
</dbReference>
<comment type="cofactor">
    <cofactor evidence="8">
        <name>Zn(2+)</name>
        <dbReference type="ChEBI" id="CHEBI:29105"/>
    </cofactor>
    <text evidence="8">Binds 1 zinc ion per subunit.</text>
</comment>
<comment type="caution">
    <text evidence="10">The sequence shown here is derived from an EMBL/GenBank/DDBJ whole genome shotgun (WGS) entry which is preliminary data.</text>
</comment>
<protein>
    <recommendedName>
        <fullName evidence="8">tRNA-specific adenosine deaminase</fullName>
        <ecNumber evidence="8">3.5.4.33</ecNumber>
    </recommendedName>
</protein>
<evidence type="ECO:0000313" key="10">
    <source>
        <dbReference type="EMBL" id="MCL6269597.1"/>
    </source>
</evidence>
<dbReference type="CDD" id="cd01285">
    <property type="entry name" value="nucleoside_deaminase"/>
    <property type="match status" value="1"/>
</dbReference>
<dbReference type="PROSITE" id="PS00903">
    <property type="entry name" value="CYT_DCMP_DEAMINASES_1"/>
    <property type="match status" value="1"/>
</dbReference>
<evidence type="ECO:0000256" key="4">
    <source>
        <dbReference type="ARBA" id="ARBA00022723"/>
    </source>
</evidence>
<dbReference type="InterPro" id="IPR002125">
    <property type="entry name" value="CMP_dCMP_dom"/>
</dbReference>